<evidence type="ECO:0000256" key="1">
    <source>
        <dbReference type="ARBA" id="ARBA00004613"/>
    </source>
</evidence>
<feature type="chain" id="PRO_5047198411" evidence="8">
    <location>
        <begin position="33"/>
        <end position="349"/>
    </location>
</feature>
<evidence type="ECO:0000256" key="8">
    <source>
        <dbReference type="SAM" id="SignalP"/>
    </source>
</evidence>
<accession>A0ABN2JH59</accession>
<dbReference type="Gene3D" id="3.40.50.1820">
    <property type="entry name" value="alpha/beta hydrolase"/>
    <property type="match status" value="1"/>
</dbReference>
<dbReference type="Pfam" id="PF10503">
    <property type="entry name" value="Esterase_PHB"/>
    <property type="match status" value="1"/>
</dbReference>
<dbReference type="Proteomes" id="UP001501138">
    <property type="component" value="Unassembled WGS sequence"/>
</dbReference>
<gene>
    <name evidence="9" type="ORF">GCM10009809_23560</name>
</gene>
<dbReference type="PANTHER" id="PTHR38050:SF2">
    <property type="entry name" value="FERULOYL ESTERASE C-RELATED"/>
    <property type="match status" value="1"/>
</dbReference>
<sequence>MPSTVQRRALRSTVAGLGALATILAATVPAVAAAPSAAPAGHPAGKGGACVRTLDAGTSTLGVAFEGETYDVRVHVPDAPDHRALPLVLDLHGSNNNATLQAQISGLEQVADAEDVIVATPTGDLAFEHTLPDGNWAWNVPDVPLTSGTFPPADARDDVAFLRAVVDQVDGAGCVDDRRVYATGFSGGGRMASALACEASDVFAAIAPVAGLRAGRPDPADLSRPEAGTCEPENPVAVMTFHGTADQVNPYQGNGDPRWGYTTQLAAHEWADINDCRVGPRSVAVSDEVTRYAWTKCDEHADVVLYEVADAGHTWPGSDLDMGPLGRTTQDIDATALMWDFFSSHQRRG</sequence>
<evidence type="ECO:0000256" key="2">
    <source>
        <dbReference type="ARBA" id="ARBA00022525"/>
    </source>
</evidence>
<dbReference type="InterPro" id="IPR006311">
    <property type="entry name" value="TAT_signal"/>
</dbReference>
<protein>
    <submittedName>
        <fullName evidence="9">PHB depolymerase family esterase</fullName>
    </submittedName>
</protein>
<evidence type="ECO:0000256" key="6">
    <source>
        <dbReference type="ARBA" id="ARBA00023277"/>
    </source>
</evidence>
<proteinExistence type="predicted"/>
<keyword evidence="2" id="KW-0964">Secreted</keyword>
<dbReference type="InterPro" id="IPR029058">
    <property type="entry name" value="AB_hydrolase_fold"/>
</dbReference>
<keyword evidence="6" id="KW-0119">Carbohydrate metabolism</keyword>
<reference evidence="9 10" key="1">
    <citation type="journal article" date="2019" name="Int. J. Syst. Evol. Microbiol.">
        <title>The Global Catalogue of Microorganisms (GCM) 10K type strain sequencing project: providing services to taxonomists for standard genome sequencing and annotation.</title>
        <authorList>
            <consortium name="The Broad Institute Genomics Platform"/>
            <consortium name="The Broad Institute Genome Sequencing Center for Infectious Disease"/>
            <person name="Wu L."/>
            <person name="Ma J."/>
        </authorList>
    </citation>
    <scope>NUCLEOTIDE SEQUENCE [LARGE SCALE GENOMIC DNA]</scope>
    <source>
        <strain evidence="9 10">JCM 15589</strain>
    </source>
</reference>
<evidence type="ECO:0000313" key="10">
    <source>
        <dbReference type="Proteomes" id="UP001501138"/>
    </source>
</evidence>
<evidence type="ECO:0000256" key="3">
    <source>
        <dbReference type="ARBA" id="ARBA00022651"/>
    </source>
</evidence>
<dbReference type="PROSITE" id="PS51318">
    <property type="entry name" value="TAT"/>
    <property type="match status" value="1"/>
</dbReference>
<dbReference type="SUPFAM" id="SSF53474">
    <property type="entry name" value="alpha/beta-Hydrolases"/>
    <property type="match status" value="2"/>
</dbReference>
<dbReference type="EMBL" id="BAAAPM010000004">
    <property type="protein sequence ID" value="GAA1727145.1"/>
    <property type="molecule type" value="Genomic_DNA"/>
</dbReference>
<comment type="caution">
    <text evidence="9">The sequence shown here is derived from an EMBL/GenBank/DDBJ whole genome shotgun (WGS) entry which is preliminary data.</text>
</comment>
<evidence type="ECO:0000256" key="7">
    <source>
        <dbReference type="ARBA" id="ARBA00023326"/>
    </source>
</evidence>
<name>A0ABN2JH59_9MICO</name>
<evidence type="ECO:0000256" key="4">
    <source>
        <dbReference type="ARBA" id="ARBA00022729"/>
    </source>
</evidence>
<keyword evidence="7" id="KW-0624">Polysaccharide degradation</keyword>
<keyword evidence="3" id="KW-0858">Xylan degradation</keyword>
<dbReference type="InterPro" id="IPR043595">
    <property type="entry name" value="FaeB/C/D"/>
</dbReference>
<dbReference type="PANTHER" id="PTHR38050">
    <property type="match status" value="1"/>
</dbReference>
<evidence type="ECO:0000313" key="9">
    <source>
        <dbReference type="EMBL" id="GAA1727145.1"/>
    </source>
</evidence>
<keyword evidence="5" id="KW-0378">Hydrolase</keyword>
<dbReference type="InterPro" id="IPR010126">
    <property type="entry name" value="Esterase_phb"/>
</dbReference>
<comment type="subcellular location">
    <subcellularLocation>
        <location evidence="1">Secreted</location>
    </subcellularLocation>
</comment>
<keyword evidence="10" id="KW-1185">Reference proteome</keyword>
<feature type="signal peptide" evidence="8">
    <location>
        <begin position="1"/>
        <end position="32"/>
    </location>
</feature>
<dbReference type="RefSeq" id="WP_344248642.1">
    <property type="nucleotide sequence ID" value="NZ_BAAAPM010000004.1"/>
</dbReference>
<keyword evidence="4 8" id="KW-0732">Signal</keyword>
<organism evidence="9 10">
    <name type="scientific">Isoptericola hypogeus</name>
    <dbReference type="NCBI Taxonomy" id="300179"/>
    <lineage>
        <taxon>Bacteria</taxon>
        <taxon>Bacillati</taxon>
        <taxon>Actinomycetota</taxon>
        <taxon>Actinomycetes</taxon>
        <taxon>Micrococcales</taxon>
        <taxon>Promicromonosporaceae</taxon>
        <taxon>Isoptericola</taxon>
    </lineage>
</organism>
<evidence type="ECO:0000256" key="5">
    <source>
        <dbReference type="ARBA" id="ARBA00022801"/>
    </source>
</evidence>